<protein>
    <submittedName>
        <fullName evidence="2">Uncharacterized protein</fullName>
    </submittedName>
</protein>
<name>A0AAW2IBN8_9NEOP</name>
<accession>A0AAW2IBN8</accession>
<proteinExistence type="predicted"/>
<feature type="chain" id="PRO_5043923817" evidence="1">
    <location>
        <begin position="23"/>
        <end position="77"/>
    </location>
</feature>
<gene>
    <name evidence="2" type="ORF">PYX00_000781</name>
</gene>
<reference evidence="2" key="1">
    <citation type="journal article" date="2024" name="Gigascience">
        <title>Chromosome-level genome of the poultry shaft louse Menopon gallinae provides insight into the host-switching and adaptive evolution of parasitic lice.</title>
        <authorList>
            <person name="Xu Y."/>
            <person name="Ma L."/>
            <person name="Liu S."/>
            <person name="Liang Y."/>
            <person name="Liu Q."/>
            <person name="He Z."/>
            <person name="Tian L."/>
            <person name="Duan Y."/>
            <person name="Cai W."/>
            <person name="Li H."/>
            <person name="Song F."/>
        </authorList>
    </citation>
    <scope>NUCLEOTIDE SEQUENCE</scope>
    <source>
        <strain evidence="2">Cailab_2023a</strain>
    </source>
</reference>
<dbReference type="EMBL" id="JARGDH010000001">
    <property type="protein sequence ID" value="KAL0279172.1"/>
    <property type="molecule type" value="Genomic_DNA"/>
</dbReference>
<sequence>MFCKLTVFLAVALCLIGSLVLAYPSADPGRYHGGGYHHHHHWGGGHLGFGGHHGGWGHHGWSGGYLGFRPPRPHLYG</sequence>
<organism evidence="2">
    <name type="scientific">Menopon gallinae</name>
    <name type="common">poultry shaft louse</name>
    <dbReference type="NCBI Taxonomy" id="328185"/>
    <lineage>
        <taxon>Eukaryota</taxon>
        <taxon>Metazoa</taxon>
        <taxon>Ecdysozoa</taxon>
        <taxon>Arthropoda</taxon>
        <taxon>Hexapoda</taxon>
        <taxon>Insecta</taxon>
        <taxon>Pterygota</taxon>
        <taxon>Neoptera</taxon>
        <taxon>Paraneoptera</taxon>
        <taxon>Psocodea</taxon>
        <taxon>Troctomorpha</taxon>
        <taxon>Phthiraptera</taxon>
        <taxon>Amblycera</taxon>
        <taxon>Menoponidae</taxon>
        <taxon>Menopon</taxon>
    </lineage>
</organism>
<keyword evidence="1" id="KW-0732">Signal</keyword>
<feature type="signal peptide" evidence="1">
    <location>
        <begin position="1"/>
        <end position="22"/>
    </location>
</feature>
<dbReference type="AlphaFoldDB" id="A0AAW2IBN8"/>
<evidence type="ECO:0000256" key="1">
    <source>
        <dbReference type="SAM" id="SignalP"/>
    </source>
</evidence>
<evidence type="ECO:0000313" key="2">
    <source>
        <dbReference type="EMBL" id="KAL0279172.1"/>
    </source>
</evidence>
<comment type="caution">
    <text evidence="2">The sequence shown here is derived from an EMBL/GenBank/DDBJ whole genome shotgun (WGS) entry which is preliminary data.</text>
</comment>